<dbReference type="Proteomes" id="UP001138768">
    <property type="component" value="Unassembled WGS sequence"/>
</dbReference>
<sequence length="87" mass="9624">MTLAETIYQKSLTLPPEKAREVLDFIDFIKDRPGVTAADSDRGAAKRRSLLEVFEEAGLVGCLETDEQLSTTYKAQLDFSHKHGGPV</sequence>
<evidence type="ECO:0000313" key="1">
    <source>
        <dbReference type="EMBL" id="MBK1621061.1"/>
    </source>
</evidence>
<gene>
    <name evidence="1" type="ORF">CKO42_22085</name>
</gene>
<name>A0A9X1B6N7_9GAMM</name>
<accession>A0A9X1B6N7</accession>
<proteinExistence type="predicted"/>
<evidence type="ECO:0008006" key="3">
    <source>
        <dbReference type="Google" id="ProtNLM"/>
    </source>
</evidence>
<evidence type="ECO:0000313" key="2">
    <source>
        <dbReference type="Proteomes" id="UP001138768"/>
    </source>
</evidence>
<dbReference type="AlphaFoldDB" id="A0A9X1B6N7"/>
<keyword evidence="2" id="KW-1185">Reference proteome</keyword>
<comment type="caution">
    <text evidence="1">The sequence shown here is derived from an EMBL/GenBank/DDBJ whole genome shotgun (WGS) entry which is preliminary data.</text>
</comment>
<organism evidence="1 2">
    <name type="scientific">Lamprobacter modestohalophilus</name>
    <dbReference type="NCBI Taxonomy" id="1064514"/>
    <lineage>
        <taxon>Bacteria</taxon>
        <taxon>Pseudomonadati</taxon>
        <taxon>Pseudomonadota</taxon>
        <taxon>Gammaproteobacteria</taxon>
        <taxon>Chromatiales</taxon>
        <taxon>Chromatiaceae</taxon>
        <taxon>Lamprobacter</taxon>
    </lineage>
</organism>
<dbReference type="RefSeq" id="WP_200249142.1">
    <property type="nucleotide sequence ID" value="NZ_NRRY01000057.1"/>
</dbReference>
<protein>
    <recommendedName>
        <fullName evidence="3">DUF2281 domain-containing protein</fullName>
    </recommendedName>
</protein>
<reference evidence="1 2" key="1">
    <citation type="journal article" date="2020" name="Microorganisms">
        <title>Osmotic Adaptation and Compatible Solute Biosynthesis of Phototrophic Bacteria as Revealed from Genome Analyses.</title>
        <authorList>
            <person name="Imhoff J.F."/>
            <person name="Rahn T."/>
            <person name="Kunzel S."/>
            <person name="Keller A."/>
            <person name="Neulinger S.C."/>
        </authorList>
    </citation>
    <scope>NUCLEOTIDE SEQUENCE [LARGE SCALE GENOMIC DNA]</scope>
    <source>
        <strain evidence="1 2">DSM 25653</strain>
    </source>
</reference>
<dbReference type="EMBL" id="NRRY01000057">
    <property type="protein sequence ID" value="MBK1621061.1"/>
    <property type="molecule type" value="Genomic_DNA"/>
</dbReference>